<keyword evidence="2" id="KW-1185">Reference proteome</keyword>
<sequence>MEAQTLPLNVDSYTLLTLNEPGSVFLPGSLGTLDPDGGADLGLVVPPATNPALAGLTAHHALVVIDLGSPFLAVVHASNAIAAHLIP</sequence>
<gene>
    <name evidence="1" type="ORF">Pla133_47960</name>
</gene>
<dbReference type="AlphaFoldDB" id="A0A518BRS2"/>
<dbReference type="KEGG" id="pbap:Pla133_47960"/>
<proteinExistence type="predicted"/>
<accession>A0A518BRS2</accession>
<evidence type="ECO:0000313" key="1">
    <source>
        <dbReference type="EMBL" id="QDU69675.1"/>
    </source>
</evidence>
<dbReference type="EMBL" id="CP036287">
    <property type="protein sequence ID" value="QDU69675.1"/>
    <property type="molecule type" value="Genomic_DNA"/>
</dbReference>
<organism evidence="1 2">
    <name type="scientific">Engelhardtia mirabilis</name>
    <dbReference type="NCBI Taxonomy" id="2528011"/>
    <lineage>
        <taxon>Bacteria</taxon>
        <taxon>Pseudomonadati</taxon>
        <taxon>Planctomycetota</taxon>
        <taxon>Planctomycetia</taxon>
        <taxon>Planctomycetia incertae sedis</taxon>
        <taxon>Engelhardtia</taxon>
    </lineage>
</organism>
<name>A0A518BRS2_9BACT</name>
<protein>
    <submittedName>
        <fullName evidence="1">Uncharacterized protein</fullName>
    </submittedName>
</protein>
<dbReference type="Proteomes" id="UP000316921">
    <property type="component" value="Chromosome"/>
</dbReference>
<reference evidence="1 2" key="1">
    <citation type="submission" date="2019-02" db="EMBL/GenBank/DDBJ databases">
        <title>Deep-cultivation of Planctomycetes and their phenomic and genomic characterization uncovers novel biology.</title>
        <authorList>
            <person name="Wiegand S."/>
            <person name="Jogler M."/>
            <person name="Boedeker C."/>
            <person name="Pinto D."/>
            <person name="Vollmers J."/>
            <person name="Rivas-Marin E."/>
            <person name="Kohn T."/>
            <person name="Peeters S.H."/>
            <person name="Heuer A."/>
            <person name="Rast P."/>
            <person name="Oberbeckmann S."/>
            <person name="Bunk B."/>
            <person name="Jeske O."/>
            <person name="Meyerdierks A."/>
            <person name="Storesund J.E."/>
            <person name="Kallscheuer N."/>
            <person name="Luecker S."/>
            <person name="Lage O.M."/>
            <person name="Pohl T."/>
            <person name="Merkel B.J."/>
            <person name="Hornburger P."/>
            <person name="Mueller R.-W."/>
            <person name="Bruemmer F."/>
            <person name="Labrenz M."/>
            <person name="Spormann A.M."/>
            <person name="Op den Camp H."/>
            <person name="Overmann J."/>
            <person name="Amann R."/>
            <person name="Jetten M.S.M."/>
            <person name="Mascher T."/>
            <person name="Medema M.H."/>
            <person name="Devos D.P."/>
            <person name="Kaster A.-K."/>
            <person name="Ovreas L."/>
            <person name="Rohde M."/>
            <person name="Galperin M.Y."/>
            <person name="Jogler C."/>
        </authorList>
    </citation>
    <scope>NUCLEOTIDE SEQUENCE [LARGE SCALE GENOMIC DNA]</scope>
    <source>
        <strain evidence="1 2">Pla133</strain>
    </source>
</reference>
<evidence type="ECO:0000313" key="2">
    <source>
        <dbReference type="Proteomes" id="UP000316921"/>
    </source>
</evidence>